<sequence>MPISPEMLILGLIGLAAIILVFGVSQLLATPRNNAEDRLKKVISAQKAPQGPKASAISVVKQEVMPSDNPLLKMLPKLDSIADLYEQAHLGIPFTNFLVIVAALMALPMVVYLATTTLGYAGILPFYVFPIASVLFGVMSIAFLNYMKKKRINDFTAAMPEALELTGRALRAGHGLGSGLKMVADEMTGPIAEEFGRVFEEQNLGIPMEEALRAMANRIPTMDVRFFVTAVVIQRQTGGDLGEVLDKISHLIRQRFEIKGQVAALTGEGRLSGAVLLAMPPLLLLYLFMTNRPYVMPLFTDPELGQPMLIGAAVLQILGALAIRKIVDIKV</sequence>
<dbReference type="OrthoDB" id="9803381at2"/>
<feature type="domain" description="Type II secretion system protein GspF" evidence="7">
    <location>
        <begin position="163"/>
        <end position="287"/>
    </location>
</feature>
<dbReference type="EMBL" id="CP002353">
    <property type="protein sequence ID" value="ADV60736.1"/>
    <property type="molecule type" value="Genomic_DNA"/>
</dbReference>
<dbReference type="STRING" id="575540.Isop_0139"/>
<evidence type="ECO:0000256" key="2">
    <source>
        <dbReference type="ARBA" id="ARBA00022475"/>
    </source>
</evidence>
<evidence type="ECO:0000313" key="8">
    <source>
        <dbReference type="EMBL" id="ADV60736.1"/>
    </source>
</evidence>
<dbReference type="HOGENOM" id="CLU_064305_0_1_0"/>
<dbReference type="RefSeq" id="WP_013563025.1">
    <property type="nucleotide sequence ID" value="NC_014962.1"/>
</dbReference>
<proteinExistence type="predicted"/>
<dbReference type="Gene3D" id="1.20.81.30">
    <property type="entry name" value="Type II secretion system (T2SS), domain F"/>
    <property type="match status" value="1"/>
</dbReference>
<evidence type="ECO:0000256" key="3">
    <source>
        <dbReference type="ARBA" id="ARBA00022692"/>
    </source>
</evidence>
<dbReference type="AlphaFoldDB" id="E8R641"/>
<feature type="transmembrane region" description="Helical" evidence="6">
    <location>
        <begin position="309"/>
        <end position="327"/>
    </location>
</feature>
<dbReference type="PANTHER" id="PTHR35007">
    <property type="entry name" value="INTEGRAL MEMBRANE PROTEIN-RELATED"/>
    <property type="match status" value="1"/>
</dbReference>
<feature type="transmembrane region" description="Helical" evidence="6">
    <location>
        <begin position="271"/>
        <end position="289"/>
    </location>
</feature>
<dbReference type="KEGG" id="ipa:Isop_0139"/>
<feature type="transmembrane region" description="Helical" evidence="6">
    <location>
        <begin position="126"/>
        <end position="146"/>
    </location>
</feature>
<keyword evidence="2" id="KW-1003">Cell membrane</keyword>
<feature type="transmembrane region" description="Helical" evidence="6">
    <location>
        <begin position="94"/>
        <end position="114"/>
    </location>
</feature>
<keyword evidence="9" id="KW-1185">Reference proteome</keyword>
<keyword evidence="5 6" id="KW-0472">Membrane</keyword>
<dbReference type="InterPro" id="IPR018076">
    <property type="entry name" value="T2SS_GspF_dom"/>
</dbReference>
<evidence type="ECO:0000256" key="6">
    <source>
        <dbReference type="SAM" id="Phobius"/>
    </source>
</evidence>
<feature type="transmembrane region" description="Helical" evidence="6">
    <location>
        <begin position="6"/>
        <end position="29"/>
    </location>
</feature>
<reference key="1">
    <citation type="submission" date="2010-11" db="EMBL/GenBank/DDBJ databases">
        <title>The complete sequence of chromosome of Isophaera pallida ATCC 43644.</title>
        <authorList>
            <consortium name="US DOE Joint Genome Institute (JGI-PGF)"/>
            <person name="Lucas S."/>
            <person name="Copeland A."/>
            <person name="Lapidus A."/>
            <person name="Bruce D."/>
            <person name="Goodwin L."/>
            <person name="Pitluck S."/>
            <person name="Kyrpides N."/>
            <person name="Mavromatis K."/>
            <person name="Pagani I."/>
            <person name="Ivanova N."/>
            <person name="Saunders E."/>
            <person name="Brettin T."/>
            <person name="Detter J.C."/>
            <person name="Han C."/>
            <person name="Tapia R."/>
            <person name="Land M."/>
            <person name="Hauser L."/>
            <person name="Markowitz V."/>
            <person name="Cheng J.-F."/>
            <person name="Hugenholtz P."/>
            <person name="Woyke T."/>
            <person name="Wu D."/>
            <person name="Eisen J.A."/>
        </authorList>
    </citation>
    <scope>NUCLEOTIDE SEQUENCE</scope>
    <source>
        <strain>ATCC 43644</strain>
    </source>
</reference>
<evidence type="ECO:0000256" key="1">
    <source>
        <dbReference type="ARBA" id="ARBA00004651"/>
    </source>
</evidence>
<dbReference type="Proteomes" id="UP000008631">
    <property type="component" value="Chromosome"/>
</dbReference>
<accession>E8R641</accession>
<comment type="subcellular location">
    <subcellularLocation>
        <location evidence="1">Cell membrane</location>
        <topology evidence="1">Multi-pass membrane protein</topology>
    </subcellularLocation>
</comment>
<dbReference type="PANTHER" id="PTHR35007:SF1">
    <property type="entry name" value="PILUS ASSEMBLY PROTEIN"/>
    <property type="match status" value="1"/>
</dbReference>
<keyword evidence="4 6" id="KW-1133">Transmembrane helix</keyword>
<evidence type="ECO:0000256" key="4">
    <source>
        <dbReference type="ARBA" id="ARBA00022989"/>
    </source>
</evidence>
<reference evidence="8 9" key="2">
    <citation type="journal article" date="2011" name="Stand. Genomic Sci.">
        <title>Complete genome sequence of Isosphaera pallida type strain (IS1B).</title>
        <authorList>
            <consortium name="US DOE Joint Genome Institute (JGI-PGF)"/>
            <person name="Goker M."/>
            <person name="Cleland D."/>
            <person name="Saunders E."/>
            <person name="Lapidus A."/>
            <person name="Nolan M."/>
            <person name="Lucas S."/>
            <person name="Hammon N."/>
            <person name="Deshpande S."/>
            <person name="Cheng J.F."/>
            <person name="Tapia R."/>
            <person name="Han C."/>
            <person name="Goodwin L."/>
            <person name="Pitluck S."/>
            <person name="Liolios K."/>
            <person name="Pagani I."/>
            <person name="Ivanova N."/>
            <person name="Mavromatis K."/>
            <person name="Pati A."/>
            <person name="Chen A."/>
            <person name="Palaniappan K."/>
            <person name="Land M."/>
            <person name="Hauser L."/>
            <person name="Chang Y.J."/>
            <person name="Jeffries C.D."/>
            <person name="Detter J.C."/>
            <person name="Beck B."/>
            <person name="Woyke T."/>
            <person name="Bristow J."/>
            <person name="Eisen J.A."/>
            <person name="Markowitz V."/>
            <person name="Hugenholtz P."/>
            <person name="Kyrpides N.C."/>
            <person name="Klenk H.P."/>
        </authorList>
    </citation>
    <scope>NUCLEOTIDE SEQUENCE [LARGE SCALE GENOMIC DNA]</scope>
    <source>
        <strain evidence="9">ATCC 43644 / DSM 9630 / IS1B</strain>
    </source>
</reference>
<dbReference type="eggNOG" id="COG4965">
    <property type="taxonomic scope" value="Bacteria"/>
</dbReference>
<dbReference type="InterPro" id="IPR042094">
    <property type="entry name" value="T2SS_GspF_sf"/>
</dbReference>
<dbReference type="InParanoid" id="E8R641"/>
<evidence type="ECO:0000313" key="9">
    <source>
        <dbReference type="Proteomes" id="UP000008631"/>
    </source>
</evidence>
<protein>
    <submittedName>
        <fullName evidence="8">Type II secretion system F domain protein</fullName>
    </submittedName>
</protein>
<keyword evidence="3 6" id="KW-0812">Transmembrane</keyword>
<name>E8R641_ISOPI</name>
<dbReference type="Pfam" id="PF00482">
    <property type="entry name" value="T2SSF"/>
    <property type="match status" value="1"/>
</dbReference>
<organism evidence="8 9">
    <name type="scientific">Isosphaera pallida (strain ATCC 43644 / DSM 9630 / IS1B)</name>
    <dbReference type="NCBI Taxonomy" id="575540"/>
    <lineage>
        <taxon>Bacteria</taxon>
        <taxon>Pseudomonadati</taxon>
        <taxon>Planctomycetota</taxon>
        <taxon>Planctomycetia</taxon>
        <taxon>Isosphaerales</taxon>
        <taxon>Isosphaeraceae</taxon>
        <taxon>Isosphaera</taxon>
    </lineage>
</organism>
<dbReference type="GO" id="GO:0005886">
    <property type="term" value="C:plasma membrane"/>
    <property type="evidence" value="ECO:0007669"/>
    <property type="project" value="UniProtKB-SubCell"/>
</dbReference>
<evidence type="ECO:0000256" key="5">
    <source>
        <dbReference type="ARBA" id="ARBA00023136"/>
    </source>
</evidence>
<evidence type="ECO:0000259" key="7">
    <source>
        <dbReference type="Pfam" id="PF00482"/>
    </source>
</evidence>
<gene>
    <name evidence="8" type="ordered locus">Isop_0139</name>
</gene>